<keyword evidence="7" id="KW-1185">Reference proteome</keyword>
<protein>
    <recommendedName>
        <fullName evidence="8">Cutinase family protein</fullName>
    </recommendedName>
</protein>
<dbReference type="InterPro" id="IPR029058">
    <property type="entry name" value="AB_hydrolase_fold"/>
</dbReference>
<evidence type="ECO:0000256" key="1">
    <source>
        <dbReference type="ARBA" id="ARBA00007534"/>
    </source>
</evidence>
<dbReference type="Gene3D" id="3.40.50.1820">
    <property type="entry name" value="alpha/beta hydrolase"/>
    <property type="match status" value="1"/>
</dbReference>
<evidence type="ECO:0008006" key="8">
    <source>
        <dbReference type="Google" id="ProtNLM"/>
    </source>
</evidence>
<dbReference type="PANTHER" id="PTHR33630:SF9">
    <property type="entry name" value="CUTINASE 4"/>
    <property type="match status" value="1"/>
</dbReference>
<dbReference type="SUPFAM" id="SSF53474">
    <property type="entry name" value="alpha/beta-Hydrolases"/>
    <property type="match status" value="1"/>
</dbReference>
<sequence>MKRVRCAVVVSVLSAAAAAAAVPGASASEVCPAVTIVAARGSDQDPEHGDFLGPARYGERMSNGYEGPNIAGLLHLAEERHPGLFDDAEVLGLDEHTYPAAMNLPPLAKDGERLTSSQTTERLSSVLEEHPLPELAYGTTVGAIDSVVRGARNAPGFLHAREAATGCHPDYIVVGFSQGAVIGTALEQKLGDRVKGAMYMGNPVPWHSPKSVNYCLGGDVICRPTVPNAVDALQTKMEVHASYFETPRVTDAYFADRLAGWVKNSQEVQRAHRVPNQ</sequence>
<dbReference type="Proteomes" id="UP000318080">
    <property type="component" value="Unassembled WGS sequence"/>
</dbReference>
<dbReference type="RefSeq" id="WP_066492500.1">
    <property type="nucleotide sequence ID" value="NZ_JADPQA010000006.1"/>
</dbReference>
<gene>
    <name evidence="6" type="ORF">EJK80_06965</name>
</gene>
<dbReference type="PANTHER" id="PTHR33630">
    <property type="entry name" value="CUTINASE RV1984C-RELATED-RELATED"/>
    <property type="match status" value="1"/>
</dbReference>
<name>A0A540R729_9CORY</name>
<dbReference type="GeneID" id="79853629"/>
<proteinExistence type="inferred from homology"/>
<keyword evidence="5" id="KW-0732">Signal</keyword>
<dbReference type="AlphaFoldDB" id="A0A540R729"/>
<comment type="similarity">
    <text evidence="1">Belongs to the cutinase family.</text>
</comment>
<accession>A0A540R729</accession>
<keyword evidence="3" id="KW-0378">Hydrolase</keyword>
<dbReference type="STRING" id="1686286.GCA_900092335_02497"/>
<dbReference type="GO" id="GO:0052689">
    <property type="term" value="F:carboxylic ester hydrolase activity"/>
    <property type="evidence" value="ECO:0007669"/>
    <property type="project" value="UniProtKB-KW"/>
</dbReference>
<dbReference type="EMBL" id="VHIR01000008">
    <property type="protein sequence ID" value="TQE43502.1"/>
    <property type="molecule type" value="Genomic_DNA"/>
</dbReference>
<reference evidence="6 7" key="1">
    <citation type="submission" date="2019-06" db="EMBL/GenBank/DDBJ databases">
        <title>Draft genome of C. phoceense Strain 272.</title>
        <authorList>
            <person name="Pacheco L.G.C."/>
            <person name="Barberis C.M."/>
            <person name="Almuzara M.N."/>
            <person name="Traglia G.M."/>
            <person name="Santos C.S."/>
            <person name="Rocha D.J.P.G."/>
            <person name="Aguiar E.R.G.R."/>
            <person name="Vay C.A."/>
        </authorList>
    </citation>
    <scope>NUCLEOTIDE SEQUENCE [LARGE SCALE GENOMIC DNA]</scope>
    <source>
        <strain evidence="6 7">272</strain>
    </source>
</reference>
<evidence type="ECO:0000313" key="6">
    <source>
        <dbReference type="EMBL" id="TQE43502.1"/>
    </source>
</evidence>
<keyword evidence="4" id="KW-1015">Disulfide bond</keyword>
<dbReference type="InterPro" id="IPR000675">
    <property type="entry name" value="Cutinase/axe"/>
</dbReference>
<organism evidence="6 7">
    <name type="scientific">Corynebacterium phoceense</name>
    <dbReference type="NCBI Taxonomy" id="1686286"/>
    <lineage>
        <taxon>Bacteria</taxon>
        <taxon>Bacillati</taxon>
        <taxon>Actinomycetota</taxon>
        <taxon>Actinomycetes</taxon>
        <taxon>Mycobacteriales</taxon>
        <taxon>Corynebacteriaceae</taxon>
        <taxon>Corynebacterium</taxon>
    </lineage>
</organism>
<evidence type="ECO:0000256" key="4">
    <source>
        <dbReference type="ARBA" id="ARBA00023157"/>
    </source>
</evidence>
<evidence type="ECO:0000256" key="2">
    <source>
        <dbReference type="ARBA" id="ARBA00022487"/>
    </source>
</evidence>
<evidence type="ECO:0000313" key="7">
    <source>
        <dbReference type="Proteomes" id="UP000318080"/>
    </source>
</evidence>
<dbReference type="SMART" id="SM01110">
    <property type="entry name" value="Cutinase"/>
    <property type="match status" value="1"/>
</dbReference>
<keyword evidence="2" id="KW-0719">Serine esterase</keyword>
<comment type="caution">
    <text evidence="6">The sequence shown here is derived from an EMBL/GenBank/DDBJ whole genome shotgun (WGS) entry which is preliminary data.</text>
</comment>
<feature type="signal peptide" evidence="5">
    <location>
        <begin position="1"/>
        <end position="27"/>
    </location>
</feature>
<feature type="chain" id="PRO_5022231775" description="Cutinase family protein" evidence="5">
    <location>
        <begin position="28"/>
        <end position="277"/>
    </location>
</feature>
<evidence type="ECO:0000256" key="3">
    <source>
        <dbReference type="ARBA" id="ARBA00022801"/>
    </source>
</evidence>
<evidence type="ECO:0000256" key="5">
    <source>
        <dbReference type="SAM" id="SignalP"/>
    </source>
</evidence>